<dbReference type="Proteomes" id="UP000694546">
    <property type="component" value="Chromosome 20"/>
</dbReference>
<evidence type="ECO:0000256" key="1">
    <source>
        <dbReference type="SAM" id="MobiDB-lite"/>
    </source>
</evidence>
<accession>A0A8C5AC52</accession>
<dbReference type="Ensembl" id="ENSGMOT00000066020.1">
    <property type="protein sequence ID" value="ENSGMOP00000029316.1"/>
    <property type="gene ID" value="ENSGMOG00000030426.1"/>
</dbReference>
<feature type="region of interest" description="Disordered" evidence="1">
    <location>
        <begin position="56"/>
        <end position="83"/>
    </location>
</feature>
<proteinExistence type="predicted"/>
<feature type="region of interest" description="Disordered" evidence="1">
    <location>
        <begin position="1"/>
        <end position="33"/>
    </location>
</feature>
<evidence type="ECO:0000313" key="3">
    <source>
        <dbReference type="Proteomes" id="UP000694546"/>
    </source>
</evidence>
<sequence>MATIVNVNYSPVSPGPGPRCRPQRGQLSSSHQSTICGSAELANTSNPGPLRLTVMYHSTRHNPPPLTAEGRGGGTPPPHTWNQ</sequence>
<reference evidence="2" key="1">
    <citation type="submission" date="2025-08" db="UniProtKB">
        <authorList>
            <consortium name="Ensembl"/>
        </authorList>
    </citation>
    <scope>IDENTIFICATION</scope>
</reference>
<organism evidence="2 3">
    <name type="scientific">Gadus morhua</name>
    <name type="common">Atlantic cod</name>
    <dbReference type="NCBI Taxonomy" id="8049"/>
    <lineage>
        <taxon>Eukaryota</taxon>
        <taxon>Metazoa</taxon>
        <taxon>Chordata</taxon>
        <taxon>Craniata</taxon>
        <taxon>Vertebrata</taxon>
        <taxon>Euteleostomi</taxon>
        <taxon>Actinopterygii</taxon>
        <taxon>Neopterygii</taxon>
        <taxon>Teleostei</taxon>
        <taxon>Neoteleostei</taxon>
        <taxon>Acanthomorphata</taxon>
        <taxon>Zeiogadaria</taxon>
        <taxon>Gadariae</taxon>
        <taxon>Gadiformes</taxon>
        <taxon>Gadoidei</taxon>
        <taxon>Gadidae</taxon>
        <taxon>Gadus</taxon>
    </lineage>
</organism>
<keyword evidence="3" id="KW-1185">Reference proteome</keyword>
<evidence type="ECO:0000313" key="2">
    <source>
        <dbReference type="Ensembl" id="ENSGMOP00000029316.1"/>
    </source>
</evidence>
<name>A0A8C5AC52_GADMO</name>
<dbReference type="AlphaFoldDB" id="A0A8C5AC52"/>
<feature type="compositionally biased region" description="Polar residues" evidence="1">
    <location>
        <begin position="1"/>
        <end position="11"/>
    </location>
</feature>
<reference evidence="2" key="2">
    <citation type="submission" date="2025-09" db="UniProtKB">
        <authorList>
            <consortium name="Ensembl"/>
        </authorList>
    </citation>
    <scope>IDENTIFICATION</scope>
</reference>
<protein>
    <submittedName>
        <fullName evidence="2">Uncharacterized protein</fullName>
    </submittedName>
</protein>